<dbReference type="OrthoDB" id="206201at2759"/>
<evidence type="ECO:0000313" key="9">
    <source>
        <dbReference type="EMBL" id="KAF8727080.1"/>
    </source>
</evidence>
<evidence type="ECO:0000256" key="1">
    <source>
        <dbReference type="ARBA" id="ARBA00011073"/>
    </source>
</evidence>
<dbReference type="Gene3D" id="2.60.40.2310">
    <property type="match status" value="1"/>
</dbReference>
<evidence type="ECO:0000259" key="8">
    <source>
        <dbReference type="Pfam" id="PF17766"/>
    </source>
</evidence>
<name>A0A835KI88_9POAL</name>
<protein>
    <recommendedName>
        <fullName evidence="11">Subtilisin</fullName>
    </recommendedName>
</protein>
<evidence type="ECO:0000256" key="4">
    <source>
        <dbReference type="ARBA" id="ARBA00022801"/>
    </source>
</evidence>
<proteinExistence type="inferred from homology"/>
<dbReference type="AlphaFoldDB" id="A0A835KI88"/>
<comment type="similarity">
    <text evidence="1 6">Belongs to the peptidase S8 family.</text>
</comment>
<keyword evidence="10" id="KW-1185">Reference proteome</keyword>
<evidence type="ECO:0000256" key="3">
    <source>
        <dbReference type="ARBA" id="ARBA00022729"/>
    </source>
</evidence>
<dbReference type="EMBL" id="JACEFO010001646">
    <property type="protein sequence ID" value="KAF8727080.1"/>
    <property type="molecule type" value="Genomic_DNA"/>
</dbReference>
<evidence type="ECO:0000256" key="2">
    <source>
        <dbReference type="ARBA" id="ARBA00022670"/>
    </source>
</evidence>
<reference evidence="9" key="1">
    <citation type="submission" date="2020-07" db="EMBL/GenBank/DDBJ databases">
        <title>Genome sequence and genetic diversity analysis of an under-domesticated orphan crop, white fonio (Digitaria exilis).</title>
        <authorList>
            <person name="Bennetzen J.L."/>
            <person name="Chen S."/>
            <person name="Ma X."/>
            <person name="Wang X."/>
            <person name="Yssel A.E.J."/>
            <person name="Chaluvadi S.R."/>
            <person name="Johnson M."/>
            <person name="Gangashetty P."/>
            <person name="Hamidou F."/>
            <person name="Sanogo M.D."/>
            <person name="Zwaenepoel A."/>
            <person name="Wallace J."/>
            <person name="Van De Peer Y."/>
            <person name="Van Deynze A."/>
        </authorList>
    </citation>
    <scope>NUCLEOTIDE SEQUENCE</scope>
    <source>
        <tissue evidence="9">Leaves</tissue>
    </source>
</reference>
<dbReference type="InterPro" id="IPR000209">
    <property type="entry name" value="Peptidase_S8/S53_dom"/>
</dbReference>
<dbReference type="Pfam" id="PF00082">
    <property type="entry name" value="Peptidase_S8"/>
    <property type="match status" value="1"/>
</dbReference>
<feature type="domain" description="Peptidase S8/S53" evidence="7">
    <location>
        <begin position="3"/>
        <end position="48"/>
    </location>
</feature>
<dbReference type="InterPro" id="IPR023828">
    <property type="entry name" value="Peptidase_S8_Ser-AS"/>
</dbReference>
<feature type="domain" description="Subtilisin-like protease fibronectin type-III" evidence="8">
    <location>
        <begin position="123"/>
        <end position="201"/>
    </location>
</feature>
<dbReference type="InterPro" id="IPR036852">
    <property type="entry name" value="Peptidase_S8/S53_dom_sf"/>
</dbReference>
<evidence type="ECO:0000256" key="5">
    <source>
        <dbReference type="ARBA" id="ARBA00022825"/>
    </source>
</evidence>
<keyword evidence="2" id="KW-0645">Protease</keyword>
<dbReference type="Proteomes" id="UP000636709">
    <property type="component" value="Unassembled WGS sequence"/>
</dbReference>
<evidence type="ECO:0000313" key="10">
    <source>
        <dbReference type="Proteomes" id="UP000636709"/>
    </source>
</evidence>
<comment type="caution">
    <text evidence="6">Lacks conserved residue(s) required for the propagation of feature annotation.</text>
</comment>
<sequence>MEGGYIMESGTSMACPHVAGVAALIKKKHPSWTQAMIRSALMTTAATLDYTDRVILDNAWCQGRDAIRPGTSARSSPWTRADAGEGDYIDFLCALNYTTEQLRRFAPDMATCTATVLPGGPADLNYPSFVVTTAPKCPRTLAETYNVTIAAPVMVKVAFTKHMETRSYIVEFRSVEGGNLTAGWDFGHSVWEDEDHRVTSPKKTWIDCFAHCRASSMRFRPSRTGAPARPLAITVAASPEKMIP</sequence>
<accession>A0A835KI88</accession>
<keyword evidence="3" id="KW-0732">Signal</keyword>
<evidence type="ECO:0000259" key="7">
    <source>
        <dbReference type="Pfam" id="PF00082"/>
    </source>
</evidence>
<dbReference type="PANTHER" id="PTHR10795">
    <property type="entry name" value="PROPROTEIN CONVERTASE SUBTILISIN/KEXIN"/>
    <property type="match status" value="1"/>
</dbReference>
<dbReference type="PROSITE" id="PS51892">
    <property type="entry name" value="SUBTILASE"/>
    <property type="match status" value="1"/>
</dbReference>
<keyword evidence="5" id="KW-0720">Serine protease</keyword>
<evidence type="ECO:0000256" key="6">
    <source>
        <dbReference type="PROSITE-ProRule" id="PRU01240"/>
    </source>
</evidence>
<comment type="caution">
    <text evidence="9">The sequence shown here is derived from an EMBL/GenBank/DDBJ whole genome shotgun (WGS) entry which is preliminary data.</text>
</comment>
<dbReference type="SUPFAM" id="SSF52743">
    <property type="entry name" value="Subtilisin-like"/>
    <property type="match status" value="1"/>
</dbReference>
<evidence type="ECO:0008006" key="11">
    <source>
        <dbReference type="Google" id="ProtNLM"/>
    </source>
</evidence>
<dbReference type="GO" id="GO:0006508">
    <property type="term" value="P:proteolysis"/>
    <property type="evidence" value="ECO:0007669"/>
    <property type="project" value="UniProtKB-KW"/>
</dbReference>
<dbReference type="PROSITE" id="PS00138">
    <property type="entry name" value="SUBTILASE_SER"/>
    <property type="match status" value="1"/>
</dbReference>
<gene>
    <name evidence="9" type="ORF">HU200_019584</name>
</gene>
<dbReference type="InterPro" id="IPR041469">
    <property type="entry name" value="Subtilisin-like_FN3"/>
</dbReference>
<keyword evidence="4" id="KW-0378">Hydrolase</keyword>
<dbReference type="Pfam" id="PF17766">
    <property type="entry name" value="fn3_6"/>
    <property type="match status" value="1"/>
</dbReference>
<dbReference type="Gene3D" id="3.40.50.200">
    <property type="entry name" value="Peptidase S8/S53 domain"/>
    <property type="match status" value="1"/>
</dbReference>
<organism evidence="9 10">
    <name type="scientific">Digitaria exilis</name>
    <dbReference type="NCBI Taxonomy" id="1010633"/>
    <lineage>
        <taxon>Eukaryota</taxon>
        <taxon>Viridiplantae</taxon>
        <taxon>Streptophyta</taxon>
        <taxon>Embryophyta</taxon>
        <taxon>Tracheophyta</taxon>
        <taxon>Spermatophyta</taxon>
        <taxon>Magnoliopsida</taxon>
        <taxon>Liliopsida</taxon>
        <taxon>Poales</taxon>
        <taxon>Poaceae</taxon>
        <taxon>PACMAD clade</taxon>
        <taxon>Panicoideae</taxon>
        <taxon>Panicodae</taxon>
        <taxon>Paniceae</taxon>
        <taxon>Anthephorinae</taxon>
        <taxon>Digitaria</taxon>
    </lineage>
</organism>
<dbReference type="InterPro" id="IPR045051">
    <property type="entry name" value="SBT"/>
</dbReference>
<dbReference type="GO" id="GO:0004252">
    <property type="term" value="F:serine-type endopeptidase activity"/>
    <property type="evidence" value="ECO:0007669"/>
    <property type="project" value="InterPro"/>
</dbReference>